<dbReference type="InterPro" id="IPR010428">
    <property type="entry name" value="Zincin_1"/>
</dbReference>
<proteinExistence type="predicted"/>
<organism evidence="1 2">
    <name type="scientific">Sphingomonas cremea</name>
    <dbReference type="NCBI Taxonomy" id="2904799"/>
    <lineage>
        <taxon>Bacteria</taxon>
        <taxon>Pseudomonadati</taxon>
        <taxon>Pseudomonadota</taxon>
        <taxon>Alphaproteobacteria</taxon>
        <taxon>Sphingomonadales</taxon>
        <taxon>Sphingomonadaceae</taxon>
        <taxon>Sphingomonas</taxon>
    </lineage>
</organism>
<evidence type="ECO:0000313" key="1">
    <source>
        <dbReference type="EMBL" id="MCF2515139.1"/>
    </source>
</evidence>
<gene>
    <name evidence="1" type="ORF">LVY65_08695</name>
</gene>
<comment type="caution">
    <text evidence="1">The sequence shown here is derived from an EMBL/GenBank/DDBJ whole genome shotgun (WGS) entry which is preliminary data.</text>
</comment>
<dbReference type="RefSeq" id="WP_235067652.1">
    <property type="nucleotide sequence ID" value="NZ_JAKFGM010000002.1"/>
</dbReference>
<keyword evidence="2" id="KW-1185">Reference proteome</keyword>
<accession>A0A9X1TWB2</accession>
<dbReference type="Proteomes" id="UP001139410">
    <property type="component" value="Unassembled WGS sequence"/>
</dbReference>
<dbReference type="Pfam" id="PF06262">
    <property type="entry name" value="Zincin_1"/>
    <property type="match status" value="1"/>
</dbReference>
<dbReference type="Gene3D" id="3.30.2010.20">
    <property type="match status" value="1"/>
</dbReference>
<reference evidence="1" key="1">
    <citation type="submission" date="2022-01" db="EMBL/GenBank/DDBJ databases">
        <authorList>
            <person name="Jo J.-H."/>
            <person name="Im W.-T."/>
        </authorList>
    </citation>
    <scope>NUCLEOTIDE SEQUENCE</scope>
    <source>
        <strain evidence="1">G124</strain>
    </source>
</reference>
<name>A0A9X1TWB2_9SPHN</name>
<dbReference type="EMBL" id="JAKFGM010000002">
    <property type="protein sequence ID" value="MCF2515139.1"/>
    <property type="molecule type" value="Genomic_DNA"/>
</dbReference>
<dbReference type="SUPFAM" id="SSF55486">
    <property type="entry name" value="Metalloproteases ('zincins'), catalytic domain"/>
    <property type="match status" value="1"/>
</dbReference>
<dbReference type="InterPro" id="IPR038555">
    <property type="entry name" value="Zincin_1_sf"/>
</dbReference>
<sequence length="132" mass="14878">MARRFDHPPSAEEIEAIARDALSRLPEPFSSHLADVVLQIDEYAEEALLGELGIDHPLDLTGVYEGIPIGLRSVETSGTLPDRIRLFRQAILVEWTEEGEPFEHLVRHILIHEVGHHFGLSDADMHALEEQE</sequence>
<protein>
    <submittedName>
        <fullName evidence="1">Metallopeptidase family protein</fullName>
    </submittedName>
</protein>
<dbReference type="AlphaFoldDB" id="A0A9X1TWB2"/>
<dbReference type="CDD" id="cd12952">
    <property type="entry name" value="MMP_ACEL2062"/>
    <property type="match status" value="1"/>
</dbReference>
<evidence type="ECO:0000313" key="2">
    <source>
        <dbReference type="Proteomes" id="UP001139410"/>
    </source>
</evidence>